<comment type="caution">
    <text evidence="2">The sequence shown here is derived from an EMBL/GenBank/DDBJ whole genome shotgun (WGS) entry which is preliminary data.</text>
</comment>
<comment type="similarity">
    <text evidence="1">Belongs to the vitamin uptake transporter (VUT/ECF) (TC 2.A.88) family. Q precursor transporter subfamily.</text>
</comment>
<dbReference type="EMBL" id="JBHSJF010000006">
    <property type="protein sequence ID" value="MFC5068561.1"/>
    <property type="molecule type" value="Genomic_DNA"/>
</dbReference>
<dbReference type="PANTHER" id="PTHR34300">
    <property type="entry name" value="QUEUOSINE PRECURSOR TRANSPORTER-RELATED"/>
    <property type="match status" value="1"/>
</dbReference>
<dbReference type="RefSeq" id="WP_114957948.1">
    <property type="nucleotide sequence ID" value="NZ_JBHSJF010000006.1"/>
</dbReference>
<proteinExistence type="inferred from homology"/>
<dbReference type="InterPro" id="IPR003744">
    <property type="entry name" value="YhhQ"/>
</dbReference>
<keyword evidence="1" id="KW-0812">Transmembrane</keyword>
<comment type="function">
    <text evidence="1">Involved in the import of queuosine (Q) precursors, required for Q precursor salvage.</text>
</comment>
<gene>
    <name evidence="2" type="ORF">ACFPFW_11125</name>
</gene>
<comment type="subcellular location">
    <subcellularLocation>
        <location evidence="1">Cell inner membrane</location>
        <topology evidence="1">Multi-pass membrane protein</topology>
    </subcellularLocation>
</comment>
<evidence type="ECO:0000313" key="3">
    <source>
        <dbReference type="Proteomes" id="UP001595796"/>
    </source>
</evidence>
<dbReference type="PANTHER" id="PTHR34300:SF1">
    <property type="entry name" value="QUEUOSINE PRECURSOR TRANSPORTER"/>
    <property type="match status" value="1"/>
</dbReference>
<keyword evidence="1" id="KW-0997">Cell inner membrane</keyword>
<evidence type="ECO:0000313" key="2">
    <source>
        <dbReference type="EMBL" id="MFC5068561.1"/>
    </source>
</evidence>
<feature type="transmembrane region" description="Helical" evidence="1">
    <location>
        <begin position="40"/>
        <end position="58"/>
    </location>
</feature>
<keyword evidence="1" id="KW-1133">Transmembrane helix</keyword>
<feature type="transmembrane region" description="Helical" evidence="1">
    <location>
        <begin position="162"/>
        <end position="183"/>
    </location>
</feature>
<dbReference type="Proteomes" id="UP001595796">
    <property type="component" value="Unassembled WGS sequence"/>
</dbReference>
<keyword evidence="1" id="KW-0472">Membrane</keyword>
<name>A0ABV9Z6X1_9HYPH</name>
<evidence type="ECO:0000256" key="1">
    <source>
        <dbReference type="HAMAP-Rule" id="MF_02088"/>
    </source>
</evidence>
<feature type="transmembrane region" description="Helical" evidence="1">
    <location>
        <begin position="70"/>
        <end position="86"/>
    </location>
</feature>
<dbReference type="Pfam" id="PF02592">
    <property type="entry name" value="Vut_1"/>
    <property type="match status" value="2"/>
</dbReference>
<dbReference type="NCBIfam" id="TIGR00697">
    <property type="entry name" value="queuosine precursor transporter"/>
    <property type="match status" value="1"/>
</dbReference>
<sequence>MPANGTVRQLALPVAAMAAVVALSNVAVQYPVTAFGLGDYLTYGALTYPLAFLVNDLTNRRFGPTLTRRVIYCGFAIAVVLSIALASPRIALASGTAFLFGQLLDITVFNRLRRMTWWRAPLAGSLLGSALDTVVFFSLAFAGDPMMSGPVTYPTFGVTVPLWVGLAFFDFLVKVAMALLLLVPYGALMGRIRPAEVVTASR</sequence>
<feature type="transmembrane region" description="Helical" evidence="1">
    <location>
        <begin position="92"/>
        <end position="110"/>
    </location>
</feature>
<accession>A0ABV9Z6X1</accession>
<reference evidence="3" key="1">
    <citation type="journal article" date="2019" name="Int. J. Syst. Evol. Microbiol.">
        <title>The Global Catalogue of Microorganisms (GCM) 10K type strain sequencing project: providing services to taxonomists for standard genome sequencing and annotation.</title>
        <authorList>
            <consortium name="The Broad Institute Genomics Platform"/>
            <consortium name="The Broad Institute Genome Sequencing Center for Infectious Disease"/>
            <person name="Wu L."/>
            <person name="Ma J."/>
        </authorList>
    </citation>
    <scope>NUCLEOTIDE SEQUENCE [LARGE SCALE GENOMIC DNA]</scope>
    <source>
        <strain evidence="3">CGMCC 1.16444</strain>
    </source>
</reference>
<dbReference type="HAMAP" id="MF_02088">
    <property type="entry name" value="Q_prec_transport"/>
    <property type="match status" value="1"/>
</dbReference>
<feature type="transmembrane region" description="Helical" evidence="1">
    <location>
        <begin position="122"/>
        <end position="142"/>
    </location>
</feature>
<keyword evidence="1" id="KW-1003">Cell membrane</keyword>
<protein>
    <recommendedName>
        <fullName evidence="1">Probable queuosine precursor transporter</fullName>
        <shortName evidence="1">Q precursor transporter</shortName>
    </recommendedName>
</protein>
<organism evidence="2 3">
    <name type="scientific">Flaviflagellibacter deserti</name>
    <dbReference type="NCBI Taxonomy" id="2267266"/>
    <lineage>
        <taxon>Bacteria</taxon>
        <taxon>Pseudomonadati</taxon>
        <taxon>Pseudomonadota</taxon>
        <taxon>Alphaproteobacteria</taxon>
        <taxon>Hyphomicrobiales</taxon>
        <taxon>Flaviflagellibacter</taxon>
    </lineage>
</organism>
<keyword evidence="1" id="KW-0813">Transport</keyword>
<keyword evidence="3" id="KW-1185">Reference proteome</keyword>